<dbReference type="GO" id="GO:0005737">
    <property type="term" value="C:cytoplasm"/>
    <property type="evidence" value="ECO:0007669"/>
    <property type="project" value="UniProtKB-SubCell"/>
</dbReference>
<feature type="coiled-coil region" evidence="4">
    <location>
        <begin position="63"/>
        <end position="104"/>
    </location>
</feature>
<keyword evidence="6" id="KW-1185">Reference proteome</keyword>
<feature type="coiled-coil region" evidence="4">
    <location>
        <begin position="143"/>
        <end position="177"/>
    </location>
</feature>
<dbReference type="OrthoDB" id="2160759at2759"/>
<evidence type="ECO:0000256" key="1">
    <source>
        <dbReference type="ARBA" id="ARBA00004496"/>
    </source>
</evidence>
<name>A0A226MRL5_CALSU</name>
<sequence>MLHCRAEQKTNDASLDVEEPTRVFQEYKEKISARLEKVRAEGARLESYIIRSEKERENLNEKCTIYRKYLDIQEEQLRQLREENHNAKEEITTLEAKNSEMISTLNQSNQKRFELEKELTENRSVLKERNVLVSENAELRALNAQQHNELKLCHQEMENLRRELSLAEAILSKLSLSTSEEVQ</sequence>
<gene>
    <name evidence="5" type="ORF">ASZ78_003913</name>
</gene>
<dbReference type="EMBL" id="MCFN01000505">
    <property type="protein sequence ID" value="OXB57927.1"/>
    <property type="molecule type" value="Genomic_DNA"/>
</dbReference>
<dbReference type="PANTHER" id="PTHR18875:SF8">
    <property type="entry name" value="COILED-COIL DOMAIN-CONTAINING PROTEIN 18"/>
    <property type="match status" value="1"/>
</dbReference>
<protein>
    <submittedName>
        <fullName evidence="5">Uncharacterized protein</fullName>
    </submittedName>
</protein>
<comment type="caution">
    <text evidence="5">The sequence shown here is derived from an EMBL/GenBank/DDBJ whole genome shotgun (WGS) entry which is preliminary data.</text>
</comment>
<keyword evidence="3 4" id="KW-0175">Coiled coil</keyword>
<evidence type="ECO:0000313" key="5">
    <source>
        <dbReference type="EMBL" id="OXB57927.1"/>
    </source>
</evidence>
<dbReference type="Proteomes" id="UP000198323">
    <property type="component" value="Unassembled WGS sequence"/>
</dbReference>
<evidence type="ECO:0000256" key="4">
    <source>
        <dbReference type="SAM" id="Coils"/>
    </source>
</evidence>
<organism evidence="5 6">
    <name type="scientific">Callipepla squamata</name>
    <name type="common">Scaled quail</name>
    <dbReference type="NCBI Taxonomy" id="9009"/>
    <lineage>
        <taxon>Eukaryota</taxon>
        <taxon>Metazoa</taxon>
        <taxon>Chordata</taxon>
        <taxon>Craniata</taxon>
        <taxon>Vertebrata</taxon>
        <taxon>Euteleostomi</taxon>
        <taxon>Archelosauria</taxon>
        <taxon>Archosauria</taxon>
        <taxon>Dinosauria</taxon>
        <taxon>Saurischia</taxon>
        <taxon>Theropoda</taxon>
        <taxon>Coelurosauria</taxon>
        <taxon>Aves</taxon>
        <taxon>Neognathae</taxon>
        <taxon>Galloanserae</taxon>
        <taxon>Galliformes</taxon>
        <taxon>Odontophoridae</taxon>
        <taxon>Callipepla</taxon>
    </lineage>
</organism>
<keyword evidence="2" id="KW-0963">Cytoplasm</keyword>
<evidence type="ECO:0000256" key="2">
    <source>
        <dbReference type="ARBA" id="ARBA00022490"/>
    </source>
</evidence>
<proteinExistence type="predicted"/>
<dbReference type="PANTHER" id="PTHR18875">
    <property type="entry name" value="SARCOMA ANTIGEN NY-SAR-24/CYTOSKELETAL PROTEIN SOJO"/>
    <property type="match status" value="1"/>
</dbReference>
<evidence type="ECO:0000313" key="6">
    <source>
        <dbReference type="Proteomes" id="UP000198323"/>
    </source>
</evidence>
<comment type="subcellular location">
    <subcellularLocation>
        <location evidence="1">Cytoplasm</location>
    </subcellularLocation>
</comment>
<reference evidence="5 6" key="1">
    <citation type="submission" date="2016-07" db="EMBL/GenBank/DDBJ databases">
        <title>Disparate Historic Effective Population Sizes Predicted by Modern Levels of Genome Diversity for the Scaled Quail (Callipepla squamata) and the Northern Bobwhite (Colinus virginianus): Inferences from First and Second Generation Draft Genome Assemblies for Sympatric New World Quail.</title>
        <authorList>
            <person name="Oldeschulte D.L."/>
            <person name="Halley Y.A."/>
            <person name="Bhattarai E.K."/>
            <person name="Brashear W.A."/>
            <person name="Hill J."/>
            <person name="Metz R.P."/>
            <person name="Johnson C.D."/>
            <person name="Rollins D."/>
            <person name="Peterson M.J."/>
            <person name="Bickhart D.M."/>
            <person name="Decker J.E."/>
            <person name="Seabury C.M."/>
        </authorList>
    </citation>
    <scope>NUCLEOTIDE SEQUENCE [LARGE SCALE GENOMIC DNA]</scope>
    <source>
        <strain evidence="5 6">Texas</strain>
        <tissue evidence="5">Leg muscle</tissue>
    </source>
</reference>
<accession>A0A226MRL5</accession>
<dbReference type="STRING" id="9009.A0A226MRL5"/>
<dbReference type="AlphaFoldDB" id="A0A226MRL5"/>
<evidence type="ECO:0000256" key="3">
    <source>
        <dbReference type="ARBA" id="ARBA00023054"/>
    </source>
</evidence>